<dbReference type="InterPro" id="IPR004045">
    <property type="entry name" value="Glutathione_S-Trfase_N"/>
</dbReference>
<dbReference type="Pfam" id="PF02798">
    <property type="entry name" value="GST_N"/>
    <property type="match status" value="1"/>
</dbReference>
<dbReference type="InterPro" id="IPR036249">
    <property type="entry name" value="Thioredoxin-like_sf"/>
</dbReference>
<dbReference type="Gene3D" id="3.40.30.10">
    <property type="entry name" value="Glutaredoxin"/>
    <property type="match status" value="1"/>
</dbReference>
<dbReference type="GO" id="GO:0016740">
    <property type="term" value="F:transferase activity"/>
    <property type="evidence" value="ECO:0007669"/>
    <property type="project" value="UniProtKB-KW"/>
</dbReference>
<dbReference type="Proteomes" id="UP000464787">
    <property type="component" value="Chromosome"/>
</dbReference>
<evidence type="ECO:0000259" key="2">
    <source>
        <dbReference type="PROSITE" id="PS50405"/>
    </source>
</evidence>
<name>A0A857J5H5_9BURK</name>
<dbReference type="SUPFAM" id="SSF47616">
    <property type="entry name" value="GST C-terminal domain-like"/>
    <property type="match status" value="1"/>
</dbReference>
<dbReference type="InterPro" id="IPR040079">
    <property type="entry name" value="Glutathione_S-Trfase"/>
</dbReference>
<keyword evidence="4" id="KW-1185">Reference proteome</keyword>
<dbReference type="RefSeq" id="WP_160553011.1">
    <property type="nucleotide sequence ID" value="NZ_CP047650.1"/>
</dbReference>
<keyword evidence="3" id="KW-0808">Transferase</keyword>
<dbReference type="PROSITE" id="PS50404">
    <property type="entry name" value="GST_NTER"/>
    <property type="match status" value="1"/>
</dbReference>
<evidence type="ECO:0000313" key="4">
    <source>
        <dbReference type="Proteomes" id="UP000464787"/>
    </source>
</evidence>
<dbReference type="PROSITE" id="PS50405">
    <property type="entry name" value="GST_CTER"/>
    <property type="match status" value="1"/>
</dbReference>
<dbReference type="PANTHER" id="PTHR44051">
    <property type="entry name" value="GLUTATHIONE S-TRANSFERASE-RELATED"/>
    <property type="match status" value="1"/>
</dbReference>
<dbReference type="AlphaFoldDB" id="A0A857J5H5"/>
<dbReference type="PANTHER" id="PTHR44051:SF2">
    <property type="entry name" value="HYPOTHETICAL GLUTATHIONE S-TRANSFERASE LIKE PROTEIN"/>
    <property type="match status" value="1"/>
</dbReference>
<accession>A0A857J5H5</accession>
<feature type="domain" description="GST C-terminal" evidence="2">
    <location>
        <begin position="83"/>
        <end position="210"/>
    </location>
</feature>
<dbReference type="SFLD" id="SFLDG00358">
    <property type="entry name" value="Main_(cytGST)"/>
    <property type="match status" value="1"/>
</dbReference>
<dbReference type="InterPro" id="IPR036282">
    <property type="entry name" value="Glutathione-S-Trfase_C_sf"/>
</dbReference>
<gene>
    <name evidence="3" type="ORF">GT347_15340</name>
</gene>
<sequence length="218" mass="24227">MRLYDTQRSGNAWKVRLMAGLLGLTLERRTLSIDRGELRSESFCAIAPMRQVPVLELDGGGTLCESMAILFYLAQDSLWWPLAPVEQARVLSWMSFEQERHMKPLAQLRLHLGLHRDRRPEDADMRHHAAEAALALEILEAQLSRPGTAPWVATPTLPSIADIALYPYTRLAGMGGIDLAAYPAILGWLGRIEALPGYQPLFPGRPDLNFSTAETAAL</sequence>
<protein>
    <submittedName>
        <fullName evidence="3">Glutathione S-transferase family protein</fullName>
    </submittedName>
</protein>
<reference evidence="3 4" key="1">
    <citation type="submission" date="2020-01" db="EMBL/GenBank/DDBJ databases">
        <title>Genome sequencing of strain KACC 21265.</title>
        <authorList>
            <person name="Heo J."/>
            <person name="Kim S.-J."/>
            <person name="Kim J.-S."/>
            <person name="Hong S.-B."/>
            <person name="Kwon S.-W."/>
        </authorList>
    </citation>
    <scope>NUCLEOTIDE SEQUENCE [LARGE SCALE GENOMIC DNA]</scope>
    <source>
        <strain evidence="3 4">KACC 21265</strain>
    </source>
</reference>
<dbReference type="Gene3D" id="1.20.1050.10">
    <property type="match status" value="1"/>
</dbReference>
<dbReference type="KEGG" id="xyk:GT347_15340"/>
<organism evidence="3 4">
    <name type="scientific">Xylophilus rhododendri</name>
    <dbReference type="NCBI Taxonomy" id="2697032"/>
    <lineage>
        <taxon>Bacteria</taxon>
        <taxon>Pseudomonadati</taxon>
        <taxon>Pseudomonadota</taxon>
        <taxon>Betaproteobacteria</taxon>
        <taxon>Burkholderiales</taxon>
        <taxon>Xylophilus</taxon>
    </lineage>
</organism>
<dbReference type="SUPFAM" id="SSF52833">
    <property type="entry name" value="Thioredoxin-like"/>
    <property type="match status" value="1"/>
</dbReference>
<proteinExistence type="predicted"/>
<dbReference type="EMBL" id="CP047650">
    <property type="protein sequence ID" value="QHI99230.1"/>
    <property type="molecule type" value="Genomic_DNA"/>
</dbReference>
<dbReference type="InterPro" id="IPR010987">
    <property type="entry name" value="Glutathione-S-Trfase_C-like"/>
</dbReference>
<feature type="domain" description="GST N-terminal" evidence="1">
    <location>
        <begin position="1"/>
        <end position="81"/>
    </location>
</feature>
<evidence type="ECO:0000313" key="3">
    <source>
        <dbReference type="EMBL" id="QHI99230.1"/>
    </source>
</evidence>
<evidence type="ECO:0000259" key="1">
    <source>
        <dbReference type="PROSITE" id="PS50404"/>
    </source>
</evidence>
<dbReference type="SFLD" id="SFLDS00019">
    <property type="entry name" value="Glutathione_Transferase_(cytos"/>
    <property type="match status" value="1"/>
</dbReference>